<dbReference type="InterPro" id="IPR055688">
    <property type="entry name" value="LtfC/p132/Gp6_b-sand"/>
</dbReference>
<dbReference type="RefSeq" id="YP_009636524.1">
    <property type="nucleotide sequence ID" value="NC_042318.1"/>
</dbReference>
<dbReference type="GeneID" id="40233263"/>
<evidence type="ECO:0000313" key="3">
    <source>
        <dbReference type="Proteomes" id="UP000008412"/>
    </source>
</evidence>
<feature type="domain" description="LtfC/p132/Gp6 beta-sandwich" evidence="1">
    <location>
        <begin position="264"/>
        <end position="332"/>
    </location>
</feature>
<accession>G1D1K5</accession>
<name>G1D1K5_9CAUD</name>
<dbReference type="Proteomes" id="UP000008412">
    <property type="component" value="Segment"/>
</dbReference>
<organism evidence="2 3">
    <name type="scientific">Mycobacterium phage Hammer</name>
    <dbReference type="NCBI Taxonomy" id="2922204"/>
    <lineage>
        <taxon>Viruses</taxon>
        <taxon>Duplodnaviria</taxon>
        <taxon>Heunggongvirae</taxon>
        <taxon>Uroviricota</taxon>
        <taxon>Caudoviricetes</taxon>
        <taxon>Gladiatorvirus</taxon>
        <taxon>Gladiatorvirus hammer</taxon>
    </lineage>
</organism>
<evidence type="ECO:0000313" key="2">
    <source>
        <dbReference type="EMBL" id="AEK08655.1"/>
    </source>
</evidence>
<evidence type="ECO:0000259" key="1">
    <source>
        <dbReference type="Pfam" id="PF23926"/>
    </source>
</evidence>
<protein>
    <recommendedName>
        <fullName evidence="1">LtfC/p132/Gp6 beta-sandwich domain-containing protein</fullName>
    </recommendedName>
</protein>
<dbReference type="Pfam" id="PF23926">
    <property type="entry name" value="LtfC"/>
    <property type="match status" value="1"/>
</dbReference>
<sequence>MLLPLGSTSPHERNHMADIGIRVDADDIVLWRGRDFKWNFENLDLNGDPADYPAGRLFFELQTGGEHNAIHRVHLTGATGGTYTLNLNGTDTPAIDFSDVSENPQGLTGDLQDAVDAAVGEGNAVVHPVTLYPAWTMHFNLNSGKPLTEQLVNTINKATNDFFDTFEQLLGVDVEMTVTDSLNFTIRVTSRRSFDEVGVVTFLVDVTSAAVKTFFNAVSGLVGAVNTVNIDFYWNRTYDIEFTGDLAEMTVPATTADGTGLVGADKNIYVTVEEAGKSEVTIWDFEIDGSMATIKVESEESDKIGNRTKWQLVFLADGEEAGGDPVALGVVSKVG</sequence>
<reference evidence="2 3" key="1">
    <citation type="journal article" date="2012" name="J. Virol.">
        <title>Complete Genome Sequences of 138 Mycobacteriophages.</title>
        <authorList>
            <consortium name="the Science Education Alliance Phage Hunters Advancing Genomics and Evolutionary Science Program"/>
            <consortium name="the KwaZulu-Natal Research Institute for Tuberculosis and HIV Mycobacterial Genetics Course Students"/>
            <consortium name="the Phage Hunters Integrating Research and Education Program"/>
            <person name="Hatfull G.F."/>
        </authorList>
    </citation>
    <scope>NUCLEOTIDE SEQUENCE [LARGE SCALE GENOMIC DNA]</scope>
    <source>
        <strain evidence="2 3">Hammer</strain>
    </source>
</reference>
<dbReference type="EMBL" id="JF937094">
    <property type="protein sequence ID" value="AEK08655.1"/>
    <property type="molecule type" value="Genomic_DNA"/>
</dbReference>
<gene>
    <name evidence="2" type="primary">6</name>
    <name evidence="2" type="ORF">HAMMER_6</name>
</gene>
<keyword evidence="3" id="KW-1185">Reference proteome</keyword>
<proteinExistence type="predicted"/>